<dbReference type="Gene3D" id="1.20.1050.10">
    <property type="match status" value="1"/>
</dbReference>
<dbReference type="AlphaFoldDB" id="K8EAD6"/>
<evidence type="ECO:0000256" key="3">
    <source>
        <dbReference type="ARBA" id="ARBA00022598"/>
    </source>
</evidence>
<keyword evidence="3" id="KW-0436">Ligase</keyword>
<evidence type="ECO:0000256" key="4">
    <source>
        <dbReference type="ARBA" id="ARBA00022741"/>
    </source>
</evidence>
<dbReference type="CDD" id="cd00770">
    <property type="entry name" value="SerRS_core"/>
    <property type="match status" value="1"/>
</dbReference>
<dbReference type="InterPro" id="IPR006195">
    <property type="entry name" value="aa-tRNA-synth_II"/>
</dbReference>
<keyword evidence="4" id="KW-0547">Nucleotide-binding</keyword>
<dbReference type="Proteomes" id="UP000198341">
    <property type="component" value="Chromosome 1"/>
</dbReference>
<dbReference type="InterPro" id="IPR033729">
    <property type="entry name" value="SerRS_core"/>
</dbReference>
<dbReference type="GO" id="GO:0004828">
    <property type="term" value="F:serine-tRNA ligase activity"/>
    <property type="evidence" value="ECO:0007669"/>
    <property type="project" value="UniProtKB-EC"/>
</dbReference>
<keyword evidence="7" id="KW-0030">Aminoacyl-tRNA synthetase</keyword>
<dbReference type="Gene3D" id="3.30.930.10">
    <property type="entry name" value="Bira Bifunctional Protein, Domain 2"/>
    <property type="match status" value="1"/>
</dbReference>
<dbReference type="InterPro" id="IPR042103">
    <property type="entry name" value="SerRS_1_N_sf"/>
</dbReference>
<feature type="domain" description="Aminoacyl-transfer RNA synthetases class-II family profile" evidence="9">
    <location>
        <begin position="141"/>
        <end position="421"/>
    </location>
</feature>
<dbReference type="InterPro" id="IPR010978">
    <property type="entry name" value="tRNA-bd_arm"/>
</dbReference>
<dbReference type="PROSITE" id="PS50862">
    <property type="entry name" value="AA_TRNA_LIGASE_II"/>
    <property type="match status" value="1"/>
</dbReference>
<protein>
    <recommendedName>
        <fullName evidence="2">serine--tRNA ligase</fullName>
        <ecNumber evidence="2">6.1.1.11</ecNumber>
    </recommendedName>
    <alternativeName>
        <fullName evidence="8">Seryl-tRNA synthetase</fullName>
    </alternativeName>
</protein>
<dbReference type="InterPro" id="IPR045864">
    <property type="entry name" value="aa-tRNA-synth_II/BPL/LPL"/>
</dbReference>
<dbReference type="InterPro" id="IPR002314">
    <property type="entry name" value="aa-tRNA-synt_IIb"/>
</dbReference>
<evidence type="ECO:0000256" key="5">
    <source>
        <dbReference type="ARBA" id="ARBA00022840"/>
    </source>
</evidence>
<sequence length="628" mass="69413">MLDINLLRPEKGGDPDVVKESQKRRYKSVEIVDQCIEKDAQWRSVRFDLDKLNADFNKANKAVALKMKAGEKEEAEKLMPEVKRVDQLRKDTVELEKTLEQETNELLLKIGNIVHDSVPVNNDEEFNTVHATWGERRMEEDLPNHVDLVGMLDIADLEKGADVAGGRGYYLKGAGVLLNQAMINYALSFLAARGHSPLATPFFMRKDRMAECAQLADFDEQLYKVTGEGDDKYLIATSEQTCCSYLRKLWLNEKDLPIRLSGYSTCFRKEVGSHGRDTLGIFRVHQFEKVEQFVAVTPEGNASWEEMDRLIGNAEAFYQSLNIPYNVVNIVSGELNDAAAKKYDLEAWFPSSRTHRELVSCSNCTDYQSRRLEIRYGAPQKGPEKTKSYVHLLNSTLTATERSLCCLLENWQTPDGLVVPPALRPWMCGIEFIPFVSKLDKKKRLVAVSPAPAPLFGGVNGADSANSLSVFVNAGDCAGSMALESILSKLPDTTATKKSIAVDVTEEEKGLFPDPENIVGPAMIADGDFVLTSATAIARYLAKMTQASSLALLPTAAKDNAKCEALIELFHHANVDEVVTRVEKALEGANDYVCGSTFTIADALLAAKLKTAKASVSAKAAHWMTLSL</sequence>
<evidence type="ECO:0000256" key="1">
    <source>
        <dbReference type="ARBA" id="ARBA00010728"/>
    </source>
</evidence>
<evidence type="ECO:0000313" key="11">
    <source>
        <dbReference type="Proteomes" id="UP000198341"/>
    </source>
</evidence>
<dbReference type="eggNOG" id="KOG2509">
    <property type="taxonomic scope" value="Eukaryota"/>
</dbReference>
<comment type="similarity">
    <text evidence="1">Belongs to the class-II aminoacyl-tRNA synthetase family. Type-1 seryl-tRNA synthetase subfamily.</text>
</comment>
<organism evidence="10 11">
    <name type="scientific">Bathycoccus prasinos</name>
    <dbReference type="NCBI Taxonomy" id="41875"/>
    <lineage>
        <taxon>Eukaryota</taxon>
        <taxon>Viridiplantae</taxon>
        <taxon>Chlorophyta</taxon>
        <taxon>Mamiellophyceae</taxon>
        <taxon>Mamiellales</taxon>
        <taxon>Bathycoccaceae</taxon>
        <taxon>Bathycoccus</taxon>
    </lineage>
</organism>
<dbReference type="GeneID" id="19018232"/>
<name>K8EAD6_9CHLO</name>
<evidence type="ECO:0000256" key="8">
    <source>
        <dbReference type="ARBA" id="ARBA00031113"/>
    </source>
</evidence>
<dbReference type="Pfam" id="PF02403">
    <property type="entry name" value="Seryl_tRNA_N"/>
    <property type="match status" value="1"/>
</dbReference>
<evidence type="ECO:0000256" key="2">
    <source>
        <dbReference type="ARBA" id="ARBA00012840"/>
    </source>
</evidence>
<dbReference type="SUPFAM" id="SSF55681">
    <property type="entry name" value="Class II aaRS and biotin synthetases"/>
    <property type="match status" value="1"/>
</dbReference>
<dbReference type="PANTHER" id="PTHR11778">
    <property type="entry name" value="SERYL-TRNA SYNTHETASE"/>
    <property type="match status" value="1"/>
</dbReference>
<keyword evidence="6" id="KW-0648">Protein biosynthesis</keyword>
<dbReference type="SUPFAM" id="SSF46589">
    <property type="entry name" value="tRNA-binding arm"/>
    <property type="match status" value="1"/>
</dbReference>
<evidence type="ECO:0000256" key="6">
    <source>
        <dbReference type="ARBA" id="ARBA00022917"/>
    </source>
</evidence>
<evidence type="ECO:0000259" key="9">
    <source>
        <dbReference type="PROSITE" id="PS50862"/>
    </source>
</evidence>
<dbReference type="OrthoDB" id="10264585at2759"/>
<keyword evidence="5" id="KW-0067">ATP-binding</keyword>
<dbReference type="PRINTS" id="PR00981">
    <property type="entry name" value="TRNASYNTHSER"/>
</dbReference>
<dbReference type="EMBL" id="FO082278">
    <property type="protein sequence ID" value="CCO14664.1"/>
    <property type="molecule type" value="Genomic_DNA"/>
</dbReference>
<dbReference type="GO" id="GO:0005524">
    <property type="term" value="F:ATP binding"/>
    <property type="evidence" value="ECO:0007669"/>
    <property type="project" value="UniProtKB-KW"/>
</dbReference>
<dbReference type="EC" id="6.1.1.11" evidence="2"/>
<dbReference type="Pfam" id="PF00587">
    <property type="entry name" value="tRNA-synt_2b"/>
    <property type="match status" value="1"/>
</dbReference>
<dbReference type="InterPro" id="IPR015866">
    <property type="entry name" value="Ser-tRNA-synth_1_N"/>
</dbReference>
<evidence type="ECO:0000313" key="10">
    <source>
        <dbReference type="EMBL" id="CCO14664.1"/>
    </source>
</evidence>
<evidence type="ECO:0000256" key="7">
    <source>
        <dbReference type="ARBA" id="ARBA00023146"/>
    </source>
</evidence>
<dbReference type="NCBIfam" id="TIGR00414">
    <property type="entry name" value="serS"/>
    <property type="match status" value="1"/>
</dbReference>
<dbReference type="Gene3D" id="1.10.287.40">
    <property type="entry name" value="Serine-tRNA synthetase, tRNA binding domain"/>
    <property type="match status" value="1"/>
</dbReference>
<keyword evidence="11" id="KW-1185">Reference proteome</keyword>
<dbReference type="InterPro" id="IPR002317">
    <property type="entry name" value="Ser-tRNA-ligase_type_1"/>
</dbReference>
<accession>K8EAD6</accession>
<dbReference type="FunFam" id="3.30.930.10:FF:000026">
    <property type="entry name" value="Seryl-tRNA synthetase, cytoplasmic"/>
    <property type="match status" value="1"/>
</dbReference>
<dbReference type="KEGG" id="bpg:Bathy01g04970"/>
<proteinExistence type="inferred from homology"/>
<dbReference type="GO" id="GO:0006434">
    <property type="term" value="P:seryl-tRNA aminoacylation"/>
    <property type="evidence" value="ECO:0007669"/>
    <property type="project" value="InterPro"/>
</dbReference>
<gene>
    <name evidence="10" type="ORF">Bathy01g04970</name>
</gene>
<dbReference type="RefSeq" id="XP_007515785.1">
    <property type="nucleotide sequence ID" value="XM_007515723.1"/>
</dbReference>
<dbReference type="STRING" id="41875.K8EAD6"/>
<reference evidence="10 11" key="1">
    <citation type="submission" date="2011-10" db="EMBL/GenBank/DDBJ databases">
        <authorList>
            <person name="Genoscope - CEA"/>
        </authorList>
    </citation>
    <scope>NUCLEOTIDE SEQUENCE [LARGE SCALE GENOMIC DNA]</scope>
    <source>
        <strain evidence="10 11">RCC 1105</strain>
    </source>
</reference>